<evidence type="ECO:0000313" key="2">
    <source>
        <dbReference type="EMBL" id="NAS12409.1"/>
    </source>
</evidence>
<feature type="region of interest" description="Disordered" evidence="1">
    <location>
        <begin position="10"/>
        <end position="29"/>
    </location>
</feature>
<gene>
    <name evidence="2" type="ORF">GTQ38_10385</name>
</gene>
<dbReference type="EMBL" id="WXYO01000005">
    <property type="protein sequence ID" value="NAS12409.1"/>
    <property type="molecule type" value="Genomic_DNA"/>
</dbReference>
<reference evidence="2 3" key="1">
    <citation type="submission" date="2020-01" db="EMBL/GenBank/DDBJ databases">
        <title>Bacteria diversity of Porities sp.</title>
        <authorList>
            <person name="Wang G."/>
        </authorList>
    </citation>
    <scope>NUCLEOTIDE SEQUENCE [LARGE SCALE GENOMIC DNA]</scope>
    <source>
        <strain evidence="2 3">R33</strain>
    </source>
</reference>
<evidence type="ECO:0000256" key="1">
    <source>
        <dbReference type="SAM" id="MobiDB-lite"/>
    </source>
</evidence>
<evidence type="ECO:0000313" key="3">
    <source>
        <dbReference type="Proteomes" id="UP000475249"/>
    </source>
</evidence>
<dbReference type="Proteomes" id="UP000475249">
    <property type="component" value="Unassembled WGS sequence"/>
</dbReference>
<name>A0A6L9EDH7_9FLAO</name>
<comment type="caution">
    <text evidence="2">The sequence shown here is derived from an EMBL/GenBank/DDBJ whole genome shotgun (WGS) entry which is preliminary data.</text>
</comment>
<organism evidence="2 3">
    <name type="scientific">Poritiphilus flavus</name>
    <dbReference type="NCBI Taxonomy" id="2697053"/>
    <lineage>
        <taxon>Bacteria</taxon>
        <taxon>Pseudomonadati</taxon>
        <taxon>Bacteroidota</taxon>
        <taxon>Flavobacteriia</taxon>
        <taxon>Flavobacteriales</taxon>
        <taxon>Flavobacteriaceae</taxon>
        <taxon>Poritiphilus</taxon>
    </lineage>
</organism>
<sequence>MNDLYKKEVEINNKANRENPPESEEIRDGQQLKHDILGIRLLLLYQAYLNGETTLEPEFRMAIWRRARFDEEFPVKIRIAQMHHPEFGSDSFDFDGENALEDLFPEIGKQTKATPAKSRFELIQAYKEEVRDLLKVLY</sequence>
<protein>
    <submittedName>
        <fullName evidence="2">Uncharacterized protein</fullName>
    </submittedName>
</protein>
<dbReference type="RefSeq" id="WP_161435457.1">
    <property type="nucleotide sequence ID" value="NZ_WXYO01000005.1"/>
</dbReference>
<keyword evidence="3" id="KW-1185">Reference proteome</keyword>
<accession>A0A6L9EDH7</accession>
<dbReference type="AlphaFoldDB" id="A0A6L9EDH7"/>
<proteinExistence type="predicted"/>